<evidence type="ECO:0000256" key="6">
    <source>
        <dbReference type="PROSITE-ProRule" id="PRU01016"/>
    </source>
</evidence>
<evidence type="ECO:0000313" key="10">
    <source>
        <dbReference type="EMBL" id="AHM78728.1"/>
    </source>
</evidence>
<dbReference type="InterPro" id="IPR050390">
    <property type="entry name" value="C5-Methyltransferase"/>
</dbReference>
<dbReference type="PANTHER" id="PTHR10629">
    <property type="entry name" value="CYTOSINE-SPECIFIC METHYLTRANSFERASE"/>
    <property type="match status" value="1"/>
</dbReference>
<dbReference type="Pfam" id="PF18284">
    <property type="entry name" value="DNA_meth_N"/>
    <property type="match status" value="1"/>
</dbReference>
<dbReference type="AlphaFoldDB" id="W8USX2"/>
<gene>
    <name evidence="10" type="ORF">KPNJ2_01948</name>
</gene>
<dbReference type="CDD" id="cd00315">
    <property type="entry name" value="Cyt_C5_DNA_methylase"/>
    <property type="match status" value="1"/>
</dbReference>
<dbReference type="GO" id="GO:0032259">
    <property type="term" value="P:methylation"/>
    <property type="evidence" value="ECO:0007669"/>
    <property type="project" value="UniProtKB-KW"/>
</dbReference>
<name>W8USX2_KLEPN</name>
<dbReference type="HOGENOM" id="CLU_006958_0_1_6"/>
<keyword evidence="4" id="KW-0680">Restriction system</keyword>
<dbReference type="Gene3D" id="3.40.50.150">
    <property type="entry name" value="Vaccinia Virus protein VP39"/>
    <property type="match status" value="1"/>
</dbReference>
<evidence type="ECO:0000256" key="1">
    <source>
        <dbReference type="ARBA" id="ARBA00022603"/>
    </source>
</evidence>
<reference evidence="10 11" key="1">
    <citation type="journal article" date="2014" name="Proc. Natl. Acad. Sci. U.S.A.">
        <title>Molecular dissection of the evolution of carbapenem-resistant multilocus sequence type 258 Klebsiella pneumoniae.</title>
        <authorList>
            <person name="Deleo F.R."/>
            <person name="Chen L."/>
            <person name="Porcella S.F."/>
            <person name="Martens C.A."/>
            <person name="Kobayashi S.D."/>
            <person name="Porter A.R."/>
            <person name="Chavda K.D."/>
            <person name="Jacobs M.R."/>
            <person name="Mathema B."/>
            <person name="Olsen R.J."/>
            <person name="Bonomo R.A."/>
            <person name="Musser J.M."/>
            <person name="Kreiswirth B.N."/>
        </authorList>
    </citation>
    <scope>NUCLEOTIDE SEQUENCE [LARGE SCALE GENOMIC DNA]</scope>
    <source>
        <strain evidence="10">30684/NJST258_2</strain>
    </source>
</reference>
<dbReference type="Proteomes" id="UP000019586">
    <property type="component" value="Chromosome"/>
</dbReference>
<sequence>MPKILLLIGGRWMTANMPSTISSANFCACRKPCKLTRGKRWRSIMPVFSSNLWLSSARSCRGSRWRWMKRFCAALHRRRQPTGDLWYSLPKSSALVEDMPQKLSKEHRSLSLAEQAGEHAEALLRQLMTIYDVKTLVAELVSVGEQHWSAAILKRVAALGRAAERLRPQEVAHLATLLPSPPAHHPHYGFRFIDLFAGIGGIRSGFEAIGGQCVFTSEWNKHAVRTYKANWYCDPQQHRFNEDIRDITLSQRSDVSDEEAARHIRESIPQHDVLLAGFPCQPFSLAGVSKKNAMGRAHGFACETQGTLFFDVVRIIAARQPAIFVLENVKNLKSHDQGRTFRIIMQTLDELGYEVADAGHTGPDDPKVIDGRHFLPQHRERIVLVGFRRDLQLHAGFTLRDIAAQYPAVRPTFGELLEPTVDAKFILTPVLWKYLYRYARKHQARGNGFGYGLVDPANPHSVARTLSARYYKDGAEILVDRGWDRPLGEKHFDDPLNQQRRPRRLTPRECARLMGFESPQGARFRIPVSDTQAYRQFGNSVVVPVFAAVAKLLAPRIAQAVARREADDNDGGCSR</sequence>
<dbReference type="PROSITE" id="PS00095">
    <property type="entry name" value="C5_MTASE_2"/>
    <property type="match status" value="1"/>
</dbReference>
<dbReference type="InterPro" id="IPR001525">
    <property type="entry name" value="C5_MeTfrase"/>
</dbReference>
<evidence type="ECO:0000256" key="2">
    <source>
        <dbReference type="ARBA" id="ARBA00022679"/>
    </source>
</evidence>
<feature type="active site" evidence="6">
    <location>
        <position position="280"/>
    </location>
</feature>
<dbReference type="GO" id="GO:0009307">
    <property type="term" value="P:DNA restriction-modification system"/>
    <property type="evidence" value="ECO:0007669"/>
    <property type="project" value="UniProtKB-KW"/>
</dbReference>
<accession>W8USX2</accession>
<dbReference type="Gene3D" id="3.90.120.30">
    <property type="match status" value="1"/>
</dbReference>
<dbReference type="EC" id="2.1.1.37" evidence="8"/>
<dbReference type="KEGG" id="kps:KPNJ2_01948"/>
<keyword evidence="3 6" id="KW-0949">S-adenosyl-L-methionine</keyword>
<evidence type="ECO:0000256" key="7">
    <source>
        <dbReference type="RuleBase" id="RU000416"/>
    </source>
</evidence>
<dbReference type="PROSITE" id="PS00094">
    <property type="entry name" value="C5_MTASE_1"/>
    <property type="match status" value="1"/>
</dbReference>
<evidence type="ECO:0000256" key="4">
    <source>
        <dbReference type="ARBA" id="ARBA00022747"/>
    </source>
</evidence>
<dbReference type="GO" id="GO:0003677">
    <property type="term" value="F:DNA binding"/>
    <property type="evidence" value="ECO:0007669"/>
    <property type="project" value="TreeGrafter"/>
</dbReference>
<feature type="domain" description="DNA methylase N-terminal" evidence="9">
    <location>
        <begin position="122"/>
        <end position="178"/>
    </location>
</feature>
<dbReference type="InterPro" id="IPR040743">
    <property type="entry name" value="DNA_meth_N"/>
</dbReference>
<evidence type="ECO:0000256" key="5">
    <source>
        <dbReference type="ARBA" id="ARBA00047422"/>
    </source>
</evidence>
<dbReference type="InterPro" id="IPR018117">
    <property type="entry name" value="C5_DNA_meth_AS"/>
</dbReference>
<dbReference type="PATRIC" id="fig|1420013.3.peg.1843"/>
<keyword evidence="1 6" id="KW-0489">Methyltransferase</keyword>
<dbReference type="SUPFAM" id="SSF53335">
    <property type="entry name" value="S-adenosyl-L-methionine-dependent methyltransferases"/>
    <property type="match status" value="1"/>
</dbReference>
<evidence type="ECO:0000259" key="9">
    <source>
        <dbReference type="Pfam" id="PF18284"/>
    </source>
</evidence>
<dbReference type="InterPro" id="IPR031303">
    <property type="entry name" value="C5_meth_CS"/>
</dbReference>
<dbReference type="EMBL" id="CP006918">
    <property type="protein sequence ID" value="AHM78728.1"/>
    <property type="molecule type" value="Genomic_DNA"/>
</dbReference>
<dbReference type="NCBIfam" id="TIGR00675">
    <property type="entry name" value="dcm"/>
    <property type="match status" value="1"/>
</dbReference>
<dbReference type="PANTHER" id="PTHR10629:SF52">
    <property type="entry name" value="DNA (CYTOSINE-5)-METHYLTRANSFERASE 1"/>
    <property type="match status" value="1"/>
</dbReference>
<organism evidence="10 11">
    <name type="scientific">Klebsiella pneumoniae 30684/NJST258_2</name>
    <dbReference type="NCBI Taxonomy" id="1420013"/>
    <lineage>
        <taxon>Bacteria</taxon>
        <taxon>Pseudomonadati</taxon>
        <taxon>Pseudomonadota</taxon>
        <taxon>Gammaproteobacteria</taxon>
        <taxon>Enterobacterales</taxon>
        <taxon>Enterobacteriaceae</taxon>
        <taxon>Klebsiella/Raoultella group</taxon>
        <taxon>Klebsiella</taxon>
        <taxon>Klebsiella pneumoniae complex</taxon>
    </lineage>
</organism>
<protein>
    <recommendedName>
        <fullName evidence="8">Cytosine-specific methyltransferase</fullName>
        <ecNumber evidence="8">2.1.1.37</ecNumber>
    </recommendedName>
</protein>
<evidence type="ECO:0000313" key="11">
    <source>
        <dbReference type="Proteomes" id="UP000019586"/>
    </source>
</evidence>
<proteinExistence type="inferred from homology"/>
<dbReference type="NCBIfam" id="NF007772">
    <property type="entry name" value="PRK10458.1"/>
    <property type="match status" value="1"/>
</dbReference>
<dbReference type="PRINTS" id="PR00105">
    <property type="entry name" value="C5METTRFRASE"/>
</dbReference>
<dbReference type="GO" id="GO:0044027">
    <property type="term" value="P:negative regulation of gene expression via chromosomal CpG island methylation"/>
    <property type="evidence" value="ECO:0007669"/>
    <property type="project" value="TreeGrafter"/>
</dbReference>
<dbReference type="Pfam" id="PF00145">
    <property type="entry name" value="DNA_methylase"/>
    <property type="match status" value="1"/>
</dbReference>
<comment type="similarity">
    <text evidence="6 7">Belongs to the class I-like SAM-binding methyltransferase superfamily. C5-methyltransferase family.</text>
</comment>
<dbReference type="Gene3D" id="1.10.260.140">
    <property type="match status" value="1"/>
</dbReference>
<keyword evidence="2 6" id="KW-0808">Transferase</keyword>
<evidence type="ECO:0000256" key="8">
    <source>
        <dbReference type="RuleBase" id="RU000417"/>
    </source>
</evidence>
<dbReference type="REBASE" id="81727">
    <property type="entry name" value="M.Kpn30684ORF1948P"/>
</dbReference>
<dbReference type="InterPro" id="IPR029063">
    <property type="entry name" value="SAM-dependent_MTases_sf"/>
</dbReference>
<dbReference type="PROSITE" id="PS51679">
    <property type="entry name" value="SAM_MT_C5"/>
    <property type="match status" value="1"/>
</dbReference>
<evidence type="ECO:0000256" key="3">
    <source>
        <dbReference type="ARBA" id="ARBA00022691"/>
    </source>
</evidence>
<dbReference type="GO" id="GO:0003886">
    <property type="term" value="F:DNA (cytosine-5-)-methyltransferase activity"/>
    <property type="evidence" value="ECO:0007669"/>
    <property type="project" value="UniProtKB-EC"/>
</dbReference>
<comment type="catalytic activity">
    <reaction evidence="5 8">
        <text>a 2'-deoxycytidine in DNA + S-adenosyl-L-methionine = a 5-methyl-2'-deoxycytidine in DNA + S-adenosyl-L-homocysteine + H(+)</text>
        <dbReference type="Rhea" id="RHEA:13681"/>
        <dbReference type="Rhea" id="RHEA-COMP:11369"/>
        <dbReference type="Rhea" id="RHEA-COMP:11370"/>
        <dbReference type="ChEBI" id="CHEBI:15378"/>
        <dbReference type="ChEBI" id="CHEBI:57856"/>
        <dbReference type="ChEBI" id="CHEBI:59789"/>
        <dbReference type="ChEBI" id="CHEBI:85452"/>
        <dbReference type="ChEBI" id="CHEBI:85454"/>
        <dbReference type="EC" id="2.1.1.37"/>
    </reaction>
</comment>